<protein>
    <submittedName>
        <fullName evidence="1">Uncharacterized protein</fullName>
    </submittedName>
</protein>
<organism evidence="1 2">
    <name type="scientific">Cricetulus griseus</name>
    <name type="common">Chinese hamster</name>
    <name type="synonym">Cricetulus barabensis griseus</name>
    <dbReference type="NCBI Taxonomy" id="10029"/>
    <lineage>
        <taxon>Eukaryota</taxon>
        <taxon>Metazoa</taxon>
        <taxon>Chordata</taxon>
        <taxon>Craniata</taxon>
        <taxon>Vertebrata</taxon>
        <taxon>Euteleostomi</taxon>
        <taxon>Mammalia</taxon>
        <taxon>Eutheria</taxon>
        <taxon>Euarchontoglires</taxon>
        <taxon>Glires</taxon>
        <taxon>Rodentia</taxon>
        <taxon>Myomorpha</taxon>
        <taxon>Muroidea</taxon>
        <taxon>Cricetidae</taxon>
        <taxon>Cricetinae</taxon>
        <taxon>Cricetulus</taxon>
    </lineage>
</organism>
<dbReference type="AlphaFoldDB" id="G3IJ57"/>
<evidence type="ECO:0000313" key="1">
    <source>
        <dbReference type="EMBL" id="EGV95231.1"/>
    </source>
</evidence>
<proteinExistence type="predicted"/>
<name>G3IJ57_CRIGR</name>
<gene>
    <name evidence="1" type="ORF">I79_023888</name>
</gene>
<accession>G3IJ57</accession>
<evidence type="ECO:0000313" key="2">
    <source>
        <dbReference type="Proteomes" id="UP000001075"/>
    </source>
</evidence>
<dbReference type="EMBL" id="JH003202">
    <property type="protein sequence ID" value="EGV95231.1"/>
    <property type="molecule type" value="Genomic_DNA"/>
</dbReference>
<dbReference type="InParanoid" id="G3IJ57"/>
<sequence length="99" mass="10655">MVVSTTNIGTRLPCVESYPRFCTQASGRIIRYQNIVKEEEEAAAGGSDENPDFPTASLYVGDLHPELPTSSQLTQQPVLLSTRDCCGLQSASNAHPTGE</sequence>
<reference evidence="2" key="1">
    <citation type="journal article" date="2011" name="Nat. Biotechnol.">
        <title>The genomic sequence of the Chinese hamster ovary (CHO)-K1 cell line.</title>
        <authorList>
            <person name="Xu X."/>
            <person name="Nagarajan H."/>
            <person name="Lewis N.E."/>
            <person name="Pan S."/>
            <person name="Cai Z."/>
            <person name="Liu X."/>
            <person name="Chen W."/>
            <person name="Xie M."/>
            <person name="Wang W."/>
            <person name="Hammond S."/>
            <person name="Andersen M.R."/>
            <person name="Neff N."/>
            <person name="Passarelli B."/>
            <person name="Koh W."/>
            <person name="Fan H.C."/>
            <person name="Wang J."/>
            <person name="Gui Y."/>
            <person name="Lee K.H."/>
            <person name="Betenbaugh M.J."/>
            <person name="Quake S.R."/>
            <person name="Famili I."/>
            <person name="Palsson B.O."/>
            <person name="Wang J."/>
        </authorList>
    </citation>
    <scope>NUCLEOTIDE SEQUENCE [LARGE SCALE GENOMIC DNA]</scope>
    <source>
        <strain evidence="2">CHO K1 cell line</strain>
    </source>
</reference>
<dbReference type="Proteomes" id="UP000001075">
    <property type="component" value="Unassembled WGS sequence"/>
</dbReference>